<evidence type="ECO:0000256" key="6">
    <source>
        <dbReference type="ARBA" id="ARBA00023295"/>
    </source>
</evidence>
<dbReference type="Gene3D" id="2.60.40.10">
    <property type="entry name" value="Immunoglobulins"/>
    <property type="match status" value="1"/>
</dbReference>
<keyword evidence="2 8" id="KW-0645">Protease</keyword>
<evidence type="ECO:0000256" key="11">
    <source>
        <dbReference type="SAM" id="SignalP"/>
    </source>
</evidence>
<dbReference type="PANTHER" id="PTHR43806:SF11">
    <property type="entry name" value="CEREVISIN-RELATED"/>
    <property type="match status" value="1"/>
</dbReference>
<keyword evidence="7" id="KW-0624">Polysaccharide degradation</keyword>
<feature type="compositionally biased region" description="Basic residues" evidence="10">
    <location>
        <begin position="39"/>
        <end position="53"/>
    </location>
</feature>
<dbReference type="PRINTS" id="PR00723">
    <property type="entry name" value="SUBTILISIN"/>
</dbReference>
<dbReference type="Gene3D" id="3.40.50.200">
    <property type="entry name" value="Peptidase S8/S53 domain"/>
    <property type="match status" value="1"/>
</dbReference>
<evidence type="ECO:0000256" key="9">
    <source>
        <dbReference type="RuleBase" id="RU003355"/>
    </source>
</evidence>
<name>A0ABP5Z3H5_9MICO</name>
<dbReference type="Pfam" id="PF04151">
    <property type="entry name" value="PPC"/>
    <property type="match status" value="1"/>
</dbReference>
<evidence type="ECO:0000256" key="7">
    <source>
        <dbReference type="ARBA" id="ARBA00023326"/>
    </source>
</evidence>
<dbReference type="InterPro" id="IPR023828">
    <property type="entry name" value="Peptidase_S8_Ser-AS"/>
</dbReference>
<organism evidence="13 14">
    <name type="scientific">Terrabacter carboxydivorans</name>
    <dbReference type="NCBI Taxonomy" id="619730"/>
    <lineage>
        <taxon>Bacteria</taxon>
        <taxon>Bacillati</taxon>
        <taxon>Actinomycetota</taxon>
        <taxon>Actinomycetes</taxon>
        <taxon>Micrococcales</taxon>
        <taxon>Intrasporangiaceae</taxon>
        <taxon>Terrabacter</taxon>
    </lineage>
</organism>
<dbReference type="PROSITE" id="PS51892">
    <property type="entry name" value="SUBTILASE"/>
    <property type="match status" value="1"/>
</dbReference>
<dbReference type="SUPFAM" id="SSF52743">
    <property type="entry name" value="Subtilisin-like"/>
    <property type="match status" value="1"/>
</dbReference>
<dbReference type="SMART" id="SM00060">
    <property type="entry name" value="FN3"/>
    <property type="match status" value="1"/>
</dbReference>
<dbReference type="InterPro" id="IPR000209">
    <property type="entry name" value="Peptidase_S8/S53_dom"/>
</dbReference>
<feature type="chain" id="PRO_5046889166" description="Fibronectin type-III domain-containing protein" evidence="11">
    <location>
        <begin position="31"/>
        <end position="1306"/>
    </location>
</feature>
<dbReference type="InterPro" id="IPR036852">
    <property type="entry name" value="Peptidase_S8/S53_dom_sf"/>
</dbReference>
<evidence type="ECO:0000256" key="3">
    <source>
        <dbReference type="ARBA" id="ARBA00022729"/>
    </source>
</evidence>
<feature type="domain" description="Fibronectin type-III" evidence="12">
    <location>
        <begin position="1020"/>
        <end position="1116"/>
    </location>
</feature>
<dbReference type="InterPro" id="IPR032812">
    <property type="entry name" value="SbsA_Ig"/>
</dbReference>
<dbReference type="PROSITE" id="PS00136">
    <property type="entry name" value="SUBTILASE_ASP"/>
    <property type="match status" value="1"/>
</dbReference>
<evidence type="ECO:0000259" key="12">
    <source>
        <dbReference type="PROSITE" id="PS50853"/>
    </source>
</evidence>
<dbReference type="Gene3D" id="2.60.40.1220">
    <property type="match status" value="1"/>
</dbReference>
<dbReference type="InterPro" id="IPR036116">
    <property type="entry name" value="FN3_sf"/>
</dbReference>
<dbReference type="InterPro" id="IPR014755">
    <property type="entry name" value="Cu-Rt/internalin_Ig-like"/>
</dbReference>
<keyword evidence="3 11" id="KW-0732">Signal</keyword>
<feature type="compositionally biased region" description="Low complexity" evidence="10">
    <location>
        <begin position="25"/>
        <end position="38"/>
    </location>
</feature>
<proteinExistence type="inferred from homology"/>
<dbReference type="Gene3D" id="2.130.10.130">
    <property type="entry name" value="Integrin alpha, N-terminal"/>
    <property type="match status" value="2"/>
</dbReference>
<evidence type="ECO:0000256" key="5">
    <source>
        <dbReference type="ARBA" id="ARBA00022825"/>
    </source>
</evidence>
<dbReference type="InterPro" id="IPR050131">
    <property type="entry name" value="Peptidase_S8_subtilisin-like"/>
</dbReference>
<dbReference type="Pfam" id="PF13517">
    <property type="entry name" value="FG-GAP_3"/>
    <property type="match status" value="3"/>
</dbReference>
<comment type="caution">
    <text evidence="13">The sequence shown here is derived from an EMBL/GenBank/DDBJ whole genome shotgun (WGS) entry which is preliminary data.</text>
</comment>
<evidence type="ECO:0000313" key="14">
    <source>
        <dbReference type="Proteomes" id="UP001500730"/>
    </source>
</evidence>
<dbReference type="InterPro" id="IPR015500">
    <property type="entry name" value="Peptidase_S8_subtilisin-rel"/>
</dbReference>
<keyword evidence="7" id="KW-0119">Carbohydrate metabolism</keyword>
<evidence type="ECO:0000256" key="10">
    <source>
        <dbReference type="SAM" id="MobiDB-lite"/>
    </source>
</evidence>
<sequence length="1306" mass="133180">MLSRRPVAAALALALVAPVTALVTSSTATAAPTPSAKKVAAKHLPRPARGTHTRAHDPHTVLVKFRPTAAATTRDRALSSRGGHAGAALPGTGFVRVHTNGSADELASRLGADPSVAEVTLDYVRQASATPNDPAFAYDQDYLKTVRVPTAWDRSKGSLNQVVAVIDTGVDGTHPDLLGRTVAGYNAITNAPIPAGAASDDNGHGSMVSGIIAAGTDNGEGIAGVAWTAKVMPVKVLDANGAGADSDVVEGINWAVSQGAKILNLSLGGDADSPVLHAAVTNAVAHGAVVVVAAGNWGDDVPQYPAAYPEAVAVGATDTSGGLTDFSSYGPWVDVTAPGWGILSTTVADATGNDNYAYGDGTSFSAPIVAGVVALIRTQSPTLTPAQVLARLRSTARDAGPRGVDPYYGAGVVDATNALGGGWAPDFTQPAPGAGEPNDVPARATPFTDFSYGTYGTLDVEGDVDWYTFTSTSTRAVQVRVNPSSYNPDSPQNLDLVLSVYNADLALIGTADAGAAGESESLTFMTGPGTYYVTVRNYNGARDPRAYDLHVTDTGAGHFDPAVQVPVPTGGTGPVAVGDVTGDGLPDIIAGGSWVGSPAFANQLYVVPRQNDGTWGTPQGLQTVDSSLVRNLVVTDLDRDGHNDVLAATAVGVQVFAGNAAGTLDPPVTIAGTTGANAVEVADLDLDGKPDLAVSTASDVAVLSRDAQGAWQRTAVSGTGGTQLRVGDLDGDSRPDLAVVGTTGVRVLHHRADGWTETTLSMPAANSYAAGIEIADVTGDGRADLSAVYGTNAPAAGLAVWRQTDGGDLAAPTVAPLNNSPTPLEAADMNGDGLQDLVTVHLGYNFLSLFEQQADGTLAPASTSYTTQGSGNTVTSLALEDVTQDGRRDVVVGTSDGVDVLRNAGGATPGGERSWVRATSVPDFAQRVSLSAAPSVSFARDVAPASVSASTVSLLDGRTGAPVPAAVTYDGGTRTATISPSTPLHDNAPYRLTVSGVTDTSGATMGTAYSSTFQTVDVAPPAVGSFTATGGVRAAALAWTAPAITDLDRYVVRMAAGTTPPASPTTGTGVYSGTGTSVTVPNLVQGSTYSFRIWAQDRTGTLSAASTRTLVGTAETMSSNVTSLTYGGSATLTSRLTRRDTGAAIAGVPVQLSWRKVGTTTWNLLTTRTSSSTGTVSFTHKPSTSVEYLWTYRGSTGFVGSSSSVVRVGLRTAVTSTASRTSLPLGGSFSLYGSVSPSHAGQRVYLQRYAGSGRWTTVTSTVLTSTSAYSFAIKPSARGTFTYRVYKAADADHLASYGPSRAVKVT</sequence>
<keyword evidence="5 8" id="KW-0720">Serine protease</keyword>
<feature type="active site" description="Charge relay system" evidence="8">
    <location>
        <position position="363"/>
    </location>
</feature>
<keyword evidence="14" id="KW-1185">Reference proteome</keyword>
<dbReference type="PROSITE" id="PS50853">
    <property type="entry name" value="FN3"/>
    <property type="match status" value="1"/>
</dbReference>
<dbReference type="PROSITE" id="PS00138">
    <property type="entry name" value="SUBTILASE_SER"/>
    <property type="match status" value="1"/>
</dbReference>
<accession>A0ABP5Z3H5</accession>
<keyword evidence="6" id="KW-0326">Glycosidase</keyword>
<evidence type="ECO:0000313" key="13">
    <source>
        <dbReference type="EMBL" id="GAA2490254.1"/>
    </source>
</evidence>
<dbReference type="InterPro" id="IPR022398">
    <property type="entry name" value="Peptidase_S8_His-AS"/>
</dbReference>
<reference evidence="14" key="1">
    <citation type="journal article" date="2019" name="Int. J. Syst. Evol. Microbiol.">
        <title>The Global Catalogue of Microorganisms (GCM) 10K type strain sequencing project: providing services to taxonomists for standard genome sequencing and annotation.</title>
        <authorList>
            <consortium name="The Broad Institute Genomics Platform"/>
            <consortium name="The Broad Institute Genome Sequencing Center for Infectious Disease"/>
            <person name="Wu L."/>
            <person name="Ma J."/>
        </authorList>
    </citation>
    <scope>NUCLEOTIDE SEQUENCE [LARGE SCALE GENOMIC DNA]</scope>
    <source>
        <strain evidence="14">JCM 16259</strain>
    </source>
</reference>
<dbReference type="SUPFAM" id="SSF69318">
    <property type="entry name" value="Integrin alpha N-terminal domain"/>
    <property type="match status" value="2"/>
</dbReference>
<dbReference type="Pfam" id="PF00082">
    <property type="entry name" value="Peptidase_S8"/>
    <property type="match status" value="1"/>
</dbReference>
<feature type="region of interest" description="Disordered" evidence="10">
    <location>
        <begin position="25"/>
        <end position="54"/>
    </location>
</feature>
<keyword evidence="4 8" id="KW-0378">Hydrolase</keyword>
<dbReference type="InterPro" id="IPR023827">
    <property type="entry name" value="Peptidase_S8_Asp-AS"/>
</dbReference>
<dbReference type="RefSeq" id="WP_344255845.1">
    <property type="nucleotide sequence ID" value="NZ_BAAARE010000013.1"/>
</dbReference>
<dbReference type="InterPro" id="IPR007280">
    <property type="entry name" value="Peptidase_C_arc/bac"/>
</dbReference>
<dbReference type="PANTHER" id="PTHR43806">
    <property type="entry name" value="PEPTIDASE S8"/>
    <property type="match status" value="1"/>
</dbReference>
<dbReference type="InterPro" id="IPR013783">
    <property type="entry name" value="Ig-like_fold"/>
</dbReference>
<feature type="active site" description="Charge relay system" evidence="8">
    <location>
        <position position="204"/>
    </location>
</feature>
<dbReference type="Pfam" id="PF13205">
    <property type="entry name" value="Big_5"/>
    <property type="match status" value="1"/>
</dbReference>
<dbReference type="SUPFAM" id="SSF49265">
    <property type="entry name" value="Fibronectin type III"/>
    <property type="match status" value="1"/>
</dbReference>
<dbReference type="Proteomes" id="UP001500730">
    <property type="component" value="Unassembled WGS sequence"/>
</dbReference>
<dbReference type="InterPro" id="IPR013517">
    <property type="entry name" value="FG-GAP"/>
</dbReference>
<evidence type="ECO:0000256" key="8">
    <source>
        <dbReference type="PROSITE-ProRule" id="PRU01240"/>
    </source>
</evidence>
<dbReference type="InterPro" id="IPR028994">
    <property type="entry name" value="Integrin_alpha_N"/>
</dbReference>
<feature type="signal peptide" evidence="11">
    <location>
        <begin position="1"/>
        <end position="30"/>
    </location>
</feature>
<evidence type="ECO:0000256" key="4">
    <source>
        <dbReference type="ARBA" id="ARBA00022801"/>
    </source>
</evidence>
<dbReference type="InterPro" id="IPR003961">
    <property type="entry name" value="FN3_dom"/>
</dbReference>
<evidence type="ECO:0000256" key="1">
    <source>
        <dbReference type="ARBA" id="ARBA00011073"/>
    </source>
</evidence>
<dbReference type="Gene3D" id="2.60.120.380">
    <property type="match status" value="1"/>
</dbReference>
<feature type="active site" description="Charge relay system" evidence="8">
    <location>
        <position position="167"/>
    </location>
</feature>
<gene>
    <name evidence="13" type="ORF">GCM10009858_30350</name>
</gene>
<comment type="similarity">
    <text evidence="1 8 9">Belongs to the peptidase S8 family.</text>
</comment>
<evidence type="ECO:0000256" key="2">
    <source>
        <dbReference type="ARBA" id="ARBA00022670"/>
    </source>
</evidence>
<dbReference type="EMBL" id="BAAARE010000013">
    <property type="protein sequence ID" value="GAA2490254.1"/>
    <property type="molecule type" value="Genomic_DNA"/>
</dbReference>
<protein>
    <recommendedName>
        <fullName evidence="12">Fibronectin type-III domain-containing protein</fullName>
    </recommendedName>
</protein>
<dbReference type="PROSITE" id="PS00137">
    <property type="entry name" value="SUBTILASE_HIS"/>
    <property type="match status" value="1"/>
</dbReference>